<dbReference type="InterPro" id="IPR000905">
    <property type="entry name" value="Gcp-like_dom"/>
</dbReference>
<reference evidence="1 2" key="1">
    <citation type="submission" date="2017-09" db="EMBL/GenBank/DDBJ databases">
        <title>SPAdes assembly of the Mesoplasma lactucae genome.</title>
        <authorList>
            <person name="Knight T.F."/>
            <person name="Rubinstein R."/>
            <person name="Citino T."/>
        </authorList>
    </citation>
    <scope>NUCLEOTIDE SEQUENCE [LARGE SCALE GENOMIC DNA]</scope>
    <source>
        <strain evidence="1 2">831-C4</strain>
    </source>
</reference>
<keyword evidence="1" id="KW-0808">Transferase</keyword>
<gene>
    <name evidence="1" type="primary">tsaB</name>
    <name evidence="1" type="ORF">CP520_02390</name>
</gene>
<dbReference type="SUPFAM" id="SSF53067">
    <property type="entry name" value="Actin-like ATPase domain"/>
    <property type="match status" value="1"/>
</dbReference>
<dbReference type="InterPro" id="IPR043129">
    <property type="entry name" value="ATPase_NBD"/>
</dbReference>
<accession>A0A291IS52</accession>
<dbReference type="Proteomes" id="UP000232227">
    <property type="component" value="Chromosome"/>
</dbReference>
<dbReference type="OrthoDB" id="9784166at2"/>
<dbReference type="InterPro" id="IPR022496">
    <property type="entry name" value="T6A_TsaB"/>
</dbReference>
<evidence type="ECO:0000313" key="1">
    <source>
        <dbReference type="EMBL" id="ATG97590.1"/>
    </source>
</evidence>
<dbReference type="GO" id="GO:0016740">
    <property type="term" value="F:transferase activity"/>
    <property type="evidence" value="ECO:0007669"/>
    <property type="project" value="UniProtKB-KW"/>
</dbReference>
<sequence>MNLFIDTSNWNLILILEKDNKIIDQFVLKDTKKVSDVFIPNLQEMLKKNNLTIHDITNLYVTTGPGSYTGERVGLTMVKTLKTLNVKYNVYVINSLLYQAGMNKKISLLDARGKKYYLGIYDNAEPQVQEQLISIEDLDKEYLNNEAWSSYQVVKDYQDLDFSANYLALKPKFELIENPELLKPTYLKNFI</sequence>
<dbReference type="EMBL" id="CP023668">
    <property type="protein sequence ID" value="ATG97590.1"/>
    <property type="molecule type" value="Genomic_DNA"/>
</dbReference>
<evidence type="ECO:0000313" key="2">
    <source>
        <dbReference type="Proteomes" id="UP000232227"/>
    </source>
</evidence>
<dbReference type="Pfam" id="PF00814">
    <property type="entry name" value="TsaD"/>
    <property type="match status" value="1"/>
</dbReference>
<dbReference type="RefSeq" id="WP_096862878.1">
    <property type="nucleotide sequence ID" value="NZ_CP023668.1"/>
</dbReference>
<name>A0A291IS52_9MOLU</name>
<proteinExistence type="predicted"/>
<dbReference type="NCBIfam" id="TIGR03725">
    <property type="entry name" value="T6A_YeaZ"/>
    <property type="match status" value="1"/>
</dbReference>
<dbReference type="Gene3D" id="3.30.420.40">
    <property type="match status" value="1"/>
</dbReference>
<dbReference type="Gene3D" id="3.30.420.200">
    <property type="match status" value="1"/>
</dbReference>
<dbReference type="AlphaFoldDB" id="A0A291IS52"/>
<protein>
    <submittedName>
        <fullName evidence="1">tRNA (Adenosine(37)-N6)-threonylcarbamoyltransferase complex dimerization subunit type 1 TsaB</fullName>
    </submittedName>
</protein>
<keyword evidence="2" id="KW-1185">Reference proteome</keyword>
<organism evidence="1 2">
    <name type="scientific">Mesoplasma lactucae ATCC 49193</name>
    <dbReference type="NCBI Taxonomy" id="81460"/>
    <lineage>
        <taxon>Bacteria</taxon>
        <taxon>Bacillati</taxon>
        <taxon>Mycoplasmatota</taxon>
        <taxon>Mollicutes</taxon>
        <taxon>Entomoplasmatales</taxon>
        <taxon>Entomoplasmataceae</taxon>
        <taxon>Mesoplasma</taxon>
    </lineage>
</organism>
<dbReference type="GO" id="GO:0002949">
    <property type="term" value="P:tRNA threonylcarbamoyladenosine modification"/>
    <property type="evidence" value="ECO:0007669"/>
    <property type="project" value="InterPro"/>
</dbReference>
<dbReference type="KEGG" id="mlac:CP520_02390"/>